<evidence type="ECO:0000313" key="5">
    <source>
        <dbReference type="EMBL" id="KAL3770779.1"/>
    </source>
</evidence>
<feature type="region of interest" description="Disordered" evidence="3">
    <location>
        <begin position="474"/>
        <end position="502"/>
    </location>
</feature>
<dbReference type="Proteomes" id="UP001530315">
    <property type="component" value="Unassembled WGS sequence"/>
</dbReference>
<name>A0ABD3N3S2_9STRA</name>
<organism evidence="5 6">
    <name type="scientific">Stephanodiscus triporus</name>
    <dbReference type="NCBI Taxonomy" id="2934178"/>
    <lineage>
        <taxon>Eukaryota</taxon>
        <taxon>Sar</taxon>
        <taxon>Stramenopiles</taxon>
        <taxon>Ochrophyta</taxon>
        <taxon>Bacillariophyta</taxon>
        <taxon>Coscinodiscophyceae</taxon>
        <taxon>Thalassiosirophycidae</taxon>
        <taxon>Stephanodiscales</taxon>
        <taxon>Stephanodiscaceae</taxon>
        <taxon>Stephanodiscus</taxon>
    </lineage>
</organism>
<dbReference type="InterPro" id="IPR012677">
    <property type="entry name" value="Nucleotide-bd_a/b_plait_sf"/>
</dbReference>
<dbReference type="GO" id="GO:0003723">
    <property type="term" value="F:RNA binding"/>
    <property type="evidence" value="ECO:0007669"/>
    <property type="project" value="UniProtKB-UniRule"/>
</dbReference>
<feature type="compositionally biased region" description="Basic and acidic residues" evidence="3">
    <location>
        <begin position="25"/>
        <end position="35"/>
    </location>
</feature>
<dbReference type="CDD" id="cd00590">
    <property type="entry name" value="RRM_SF"/>
    <property type="match status" value="1"/>
</dbReference>
<dbReference type="AlphaFoldDB" id="A0ABD3N3S2"/>
<evidence type="ECO:0000256" key="3">
    <source>
        <dbReference type="SAM" id="MobiDB-lite"/>
    </source>
</evidence>
<keyword evidence="2" id="KW-0175">Coiled coil</keyword>
<feature type="compositionally biased region" description="Low complexity" evidence="3">
    <location>
        <begin position="483"/>
        <end position="502"/>
    </location>
</feature>
<dbReference type="Pfam" id="PF00076">
    <property type="entry name" value="RRM_1"/>
    <property type="match status" value="1"/>
</dbReference>
<feature type="coiled-coil region" evidence="2">
    <location>
        <begin position="272"/>
        <end position="351"/>
    </location>
</feature>
<protein>
    <recommendedName>
        <fullName evidence="4">RRM domain-containing protein</fullName>
    </recommendedName>
</protein>
<keyword evidence="1" id="KW-0694">RNA-binding</keyword>
<dbReference type="InterPro" id="IPR000504">
    <property type="entry name" value="RRM_dom"/>
</dbReference>
<feature type="region of interest" description="Disordered" evidence="3">
    <location>
        <begin position="25"/>
        <end position="52"/>
    </location>
</feature>
<feature type="compositionally biased region" description="Acidic residues" evidence="3">
    <location>
        <begin position="36"/>
        <end position="45"/>
    </location>
</feature>
<keyword evidence="6" id="KW-1185">Reference proteome</keyword>
<feature type="domain" description="RRM" evidence="4">
    <location>
        <begin position="570"/>
        <end position="649"/>
    </location>
</feature>
<evidence type="ECO:0000313" key="6">
    <source>
        <dbReference type="Proteomes" id="UP001530315"/>
    </source>
</evidence>
<dbReference type="Gene3D" id="3.30.70.330">
    <property type="match status" value="1"/>
</dbReference>
<evidence type="ECO:0000256" key="2">
    <source>
        <dbReference type="SAM" id="Coils"/>
    </source>
</evidence>
<feature type="region of interest" description="Disordered" evidence="3">
    <location>
        <begin position="190"/>
        <end position="236"/>
    </location>
</feature>
<accession>A0ABD3N3S2</accession>
<feature type="compositionally biased region" description="Basic and acidic residues" evidence="3">
    <location>
        <begin position="222"/>
        <end position="236"/>
    </location>
</feature>
<evidence type="ECO:0000256" key="1">
    <source>
        <dbReference type="PROSITE-ProRule" id="PRU00176"/>
    </source>
</evidence>
<reference evidence="5 6" key="1">
    <citation type="submission" date="2024-10" db="EMBL/GenBank/DDBJ databases">
        <title>Updated reference genomes for cyclostephanoid diatoms.</title>
        <authorList>
            <person name="Roberts W.R."/>
            <person name="Alverson A.J."/>
        </authorList>
    </citation>
    <scope>NUCLEOTIDE SEQUENCE [LARGE SCALE GENOMIC DNA]</scope>
    <source>
        <strain evidence="5 6">AJA276-08</strain>
    </source>
</reference>
<dbReference type="InterPro" id="IPR035979">
    <property type="entry name" value="RBD_domain_sf"/>
</dbReference>
<dbReference type="SUPFAM" id="SSF54928">
    <property type="entry name" value="RNA-binding domain, RBD"/>
    <property type="match status" value="1"/>
</dbReference>
<proteinExistence type="predicted"/>
<dbReference type="PROSITE" id="PS50102">
    <property type="entry name" value="RRM"/>
    <property type="match status" value="1"/>
</dbReference>
<comment type="caution">
    <text evidence="5">The sequence shown here is derived from an EMBL/GenBank/DDBJ whole genome shotgun (WGS) entry which is preliminary data.</text>
</comment>
<dbReference type="EMBL" id="JALLAZ020001620">
    <property type="protein sequence ID" value="KAL3770779.1"/>
    <property type="molecule type" value="Genomic_DNA"/>
</dbReference>
<evidence type="ECO:0000259" key="4">
    <source>
        <dbReference type="PROSITE" id="PS50102"/>
    </source>
</evidence>
<sequence>MAMRHAHSDTEHLLGRKADDAYCSESIERSPRLDANEDIDDEAEIESPRNKAAPQATAWLKKVLGVADCDDDCDSPRAVPADAVAEVEATTPSTGADAIPNQSTEAFMEILCSEEIVTVVRQAVHKELAALRIDNKNVVDTAMRCVHSGVNASTTISKNPSHCVLGREDMPDVQDDSSLEFSCNKQGKLQSLDVTPPHGSKINLEKSSGSHSSVEEYPLPEYSKDRSREMTRPEHLQRRWTLPGANRTANAKSSPTAFMNSLKRAPPAPIEIDRAREEADRARDELDRLDEKYACAREDYTRAREDPARAYQAQLRLNLLYEEAVRANQDFERLTQKLHRLCDQRRRQEKAAERRRQAEAARATAAAHTILAPPSLLDTNLKSSLGNASVVGGGDSPRVVPAGTVAEVVATRPSTDTDATVDHSTQASMDGLCLKETRILGHTMHKELAALRTDHGCIIDDMTITYVQTEFKDSTPSFTRKNSSASALTTTTASTSSDSDGNCSGNNANVALTCTSHYLEKHPVDKVYRWSANQGGALNYSEIHSVDKVYRRSVNQRERTNNVGSAQQTTALLVHGLPVNTLPEHISEMFVKYASIRPKVVPDIAFSGPHGKSYVEFASSQHAELAYASLVGEERADKTGKMQKRIRLKGEGYVFVRKMKKGK</sequence>
<gene>
    <name evidence="5" type="ORF">ACHAW5_008389</name>
</gene>